<dbReference type="InterPro" id="IPR004354">
    <property type="entry name" value="Meiotic_Rec114"/>
</dbReference>
<dbReference type="Pfam" id="PF03525">
    <property type="entry name" value="Meiotic_rec114"/>
    <property type="match status" value="1"/>
</dbReference>
<gene>
    <name evidence="2" type="ORF">CBER1_00846</name>
</gene>
<dbReference type="AlphaFoldDB" id="A0A2S6C1U3"/>
<keyword evidence="3" id="KW-1185">Reference proteome</keyword>
<dbReference type="EMBL" id="PNEN01000577">
    <property type="protein sequence ID" value="PPJ53683.1"/>
    <property type="molecule type" value="Genomic_DNA"/>
</dbReference>
<evidence type="ECO:0000256" key="1">
    <source>
        <dbReference type="SAM" id="MobiDB-lite"/>
    </source>
</evidence>
<dbReference type="OrthoDB" id="5360255at2759"/>
<evidence type="ECO:0000313" key="2">
    <source>
        <dbReference type="EMBL" id="PPJ53683.1"/>
    </source>
</evidence>
<dbReference type="STRING" id="357750.A0A2S6C1U3"/>
<feature type="compositionally biased region" description="Basic and acidic residues" evidence="1">
    <location>
        <begin position="252"/>
        <end position="261"/>
    </location>
</feature>
<sequence length="421" mass="45350">MSTATIDLCLPLAKYSYAESETVHSSVQWTHYSAAGLCLLVQGTAGGHGELSLHVVERTTVMESLDTARYVDRASDMRHYARQAGSVLRTDQLPIFAIAKQPNVALRLQLQTGRTRRIQLGLSSAVHHQQVVEALSHRGVEFQEARPATSAQNAASAIRPVARNDHRDIPQQAPAAVNHQQPTPSPFHPPSVRIGSLGQHSQQASAGHREARMVAPRLVRPFSAANHGTAGTTTPSRPLSVAAMDPVPATRNGRERSRSPERGTASSSSGASQPGVSSLRPGIAKDAPLVAPQFTGGMSDIQFRSPLPPANHKSQPTPAETCANVHASKGIARLSSLMDAPHEIEEPLELSVVPQHAELSVVRPSGQPRSQELSLATYEAQCVQDRQAALDQFMMDVLNDPKFETLCADVENCWRRSILGL</sequence>
<feature type="region of interest" description="Disordered" evidence="1">
    <location>
        <begin position="175"/>
        <end position="210"/>
    </location>
</feature>
<dbReference type="Proteomes" id="UP000237631">
    <property type="component" value="Unassembled WGS sequence"/>
</dbReference>
<protein>
    <submittedName>
        <fullName evidence="2">Uncharacterized protein</fullName>
    </submittedName>
</protein>
<feature type="region of interest" description="Disordered" evidence="1">
    <location>
        <begin position="223"/>
        <end position="320"/>
    </location>
</feature>
<accession>A0A2S6C1U3</accession>
<evidence type="ECO:0000313" key="3">
    <source>
        <dbReference type="Proteomes" id="UP000237631"/>
    </source>
</evidence>
<dbReference type="GO" id="GO:0007131">
    <property type="term" value="P:reciprocal meiotic recombination"/>
    <property type="evidence" value="ECO:0007669"/>
    <property type="project" value="InterPro"/>
</dbReference>
<name>A0A2S6C1U3_9PEZI</name>
<proteinExistence type="predicted"/>
<feature type="compositionally biased region" description="Low complexity" evidence="1">
    <location>
        <begin position="265"/>
        <end position="278"/>
    </location>
</feature>
<reference evidence="3" key="1">
    <citation type="journal article" date="2017" name="bioRxiv">
        <title>Conservation of a gene cluster reveals novel cercosporin biosynthetic mechanisms and extends production to the genus Colletotrichum.</title>
        <authorList>
            <person name="de Jonge R."/>
            <person name="Ebert M.K."/>
            <person name="Huitt-Roehl C.R."/>
            <person name="Pal P."/>
            <person name="Suttle J.C."/>
            <person name="Spanner R.E."/>
            <person name="Neubauer J.D."/>
            <person name="Jurick W.M.II."/>
            <person name="Stott K.A."/>
            <person name="Secor G.A."/>
            <person name="Thomma B.P.H.J."/>
            <person name="Van de Peer Y."/>
            <person name="Townsend C.A."/>
            <person name="Bolton M.D."/>
        </authorList>
    </citation>
    <scope>NUCLEOTIDE SEQUENCE [LARGE SCALE GENOMIC DNA]</scope>
    <source>
        <strain evidence="3">CBS538.71</strain>
    </source>
</reference>
<comment type="caution">
    <text evidence="2">The sequence shown here is derived from an EMBL/GenBank/DDBJ whole genome shotgun (WGS) entry which is preliminary data.</text>
</comment>
<organism evidence="2 3">
    <name type="scientific">Cercospora berteroae</name>
    <dbReference type="NCBI Taxonomy" id="357750"/>
    <lineage>
        <taxon>Eukaryota</taxon>
        <taxon>Fungi</taxon>
        <taxon>Dikarya</taxon>
        <taxon>Ascomycota</taxon>
        <taxon>Pezizomycotina</taxon>
        <taxon>Dothideomycetes</taxon>
        <taxon>Dothideomycetidae</taxon>
        <taxon>Mycosphaerellales</taxon>
        <taxon>Mycosphaerellaceae</taxon>
        <taxon>Cercospora</taxon>
    </lineage>
</organism>